<dbReference type="Gene3D" id="1.25.40.10">
    <property type="entry name" value="Tetratricopeptide repeat domain"/>
    <property type="match status" value="5"/>
</dbReference>
<feature type="repeat" description="PPR" evidence="3">
    <location>
        <begin position="113"/>
        <end position="147"/>
    </location>
</feature>
<dbReference type="InterPro" id="IPR002885">
    <property type="entry name" value="PPR_rpt"/>
</dbReference>
<dbReference type="Pfam" id="PF20431">
    <property type="entry name" value="E_motif"/>
    <property type="match status" value="1"/>
</dbReference>
<evidence type="ECO:0000256" key="3">
    <source>
        <dbReference type="PROSITE-ProRule" id="PRU00708"/>
    </source>
</evidence>
<evidence type="ECO:0000256" key="2">
    <source>
        <dbReference type="ARBA" id="ARBA00022737"/>
    </source>
</evidence>
<feature type="domain" description="DYW" evidence="4">
    <location>
        <begin position="570"/>
        <end position="634"/>
    </location>
</feature>
<dbReference type="EMBL" id="CM017323">
    <property type="protein sequence ID" value="KAE8021267.1"/>
    <property type="molecule type" value="Genomic_DNA"/>
</dbReference>
<evidence type="ECO:0000259" key="4">
    <source>
        <dbReference type="Pfam" id="PF14432"/>
    </source>
</evidence>
<proteinExistence type="inferred from homology"/>
<dbReference type="PROSITE" id="PS51375">
    <property type="entry name" value="PPR"/>
    <property type="match status" value="4"/>
</dbReference>
<name>A0A5N6QUJ7_9ROSI</name>
<dbReference type="NCBIfam" id="TIGR00756">
    <property type="entry name" value="PPR"/>
    <property type="match status" value="3"/>
</dbReference>
<dbReference type="Pfam" id="PF13041">
    <property type="entry name" value="PPR_2"/>
    <property type="match status" value="1"/>
</dbReference>
<sequence>MNEVFKHSRSRLVTLLYWKIYRHRYSTNHNLATWFSKYVDKTNVSSWNSVIADLARGGDSVEALRAFSSMRKLSLRPDRSSFPCAIKSCSALFDLRSGKQAHQQALVFGFESDLFVSSALIDMYSKCGELSDARALFDEIPRRNVVSWTSLITGYVQNDSAHEALSLFKELLIEESDVGGDGKGLIDSVAMVSVLSACSRVSVKGITEGIHGFIVKRGFEGDLGVGNTLIDVYAKCGELRVSKKVFDGMAEKDTVSWNSMIVMYAQNGLSAEALDVFNGMLKTGDLRYSAVTLSAVLLACAKSGALQVGQCIHDQVIKMGLEENVVMGTSIIDMYSKCGRVEMARKAFDCMKEKNVKSWTAMVAGYGMHGQATEALEVFYKMTGAGVKPNFVTFVSVLAACSHAGLLKEGWHWFTSMNHEFGIEPGVEHYACMVDLLGDAGHLNEAYDLIKGMKVRPDSVVWGSLLGACRIHKNVELGEISARKLFELDPANYGYYVVLLNIYADAERWEDVERMKILMKNNEIVKTPGFSLVELNGRVHVFWVGDREHPEHQKIYEYLEKLTMKLQEFGYVRNTTSVFHDITEEEKEINPRVHSEKLAVAFGIMNSAPGTTIQVIKNLRVCGDCHTVIKLISKGLTLLEVGIFLDAYQKVAVVRSRPDATSGAEVVRIRGFAVEA</sequence>
<feature type="repeat" description="PPR" evidence="3">
    <location>
        <begin position="43"/>
        <end position="77"/>
    </location>
</feature>
<dbReference type="InterPro" id="IPR032867">
    <property type="entry name" value="DYW_dom"/>
</dbReference>
<feature type="repeat" description="PPR" evidence="3">
    <location>
        <begin position="253"/>
        <end position="287"/>
    </location>
</feature>
<dbReference type="GO" id="GO:0009451">
    <property type="term" value="P:RNA modification"/>
    <property type="evidence" value="ECO:0007669"/>
    <property type="project" value="InterPro"/>
</dbReference>
<dbReference type="AlphaFoldDB" id="A0A5N6QUJ7"/>
<evidence type="ECO:0000256" key="1">
    <source>
        <dbReference type="ARBA" id="ARBA00006643"/>
    </source>
</evidence>
<keyword evidence="2" id="KW-0677">Repeat</keyword>
<protein>
    <recommendedName>
        <fullName evidence="4">DYW domain-containing protein</fullName>
    </recommendedName>
</protein>
<dbReference type="Pfam" id="PF01535">
    <property type="entry name" value="PPR"/>
    <property type="match status" value="6"/>
</dbReference>
<dbReference type="FunFam" id="1.25.40.10:FF:000144">
    <property type="entry name" value="Pentatricopeptide repeat-containing protein, mitochondrial"/>
    <property type="match status" value="1"/>
</dbReference>
<dbReference type="FunFam" id="1.25.40.10:FF:000196">
    <property type="entry name" value="Pentatricopeptide repeat-containing protein At4g14850"/>
    <property type="match status" value="1"/>
</dbReference>
<dbReference type="OrthoDB" id="185373at2759"/>
<evidence type="ECO:0000313" key="6">
    <source>
        <dbReference type="Proteomes" id="UP000327013"/>
    </source>
</evidence>
<dbReference type="GO" id="GO:0003723">
    <property type="term" value="F:RNA binding"/>
    <property type="evidence" value="ECO:0007669"/>
    <property type="project" value="InterPro"/>
</dbReference>
<dbReference type="Proteomes" id="UP000327013">
    <property type="component" value="Chromosome 3"/>
</dbReference>
<dbReference type="PANTHER" id="PTHR24015:SF1063">
    <property type="entry name" value="OS12G0156900 PROTEIN"/>
    <property type="match status" value="1"/>
</dbReference>
<dbReference type="FunFam" id="1.25.40.10:FF:000366">
    <property type="entry name" value="Pentatricopeptide (PPR) repeat-containing protein"/>
    <property type="match status" value="1"/>
</dbReference>
<accession>A0A5N6QUJ7</accession>
<gene>
    <name evidence="5" type="ORF">FH972_007174</name>
</gene>
<dbReference type="Pfam" id="PF14432">
    <property type="entry name" value="DYW_deaminase"/>
    <property type="match status" value="1"/>
</dbReference>
<dbReference type="InterPro" id="IPR046960">
    <property type="entry name" value="PPR_At4g14850-like_plant"/>
</dbReference>
<dbReference type="InterPro" id="IPR011990">
    <property type="entry name" value="TPR-like_helical_dom_sf"/>
</dbReference>
<dbReference type="GO" id="GO:0008270">
    <property type="term" value="F:zinc ion binding"/>
    <property type="evidence" value="ECO:0007669"/>
    <property type="project" value="InterPro"/>
</dbReference>
<keyword evidence="6" id="KW-1185">Reference proteome</keyword>
<dbReference type="FunFam" id="1.25.40.10:FF:000968">
    <property type="entry name" value="Pentatricopeptide repeat-containing protein, mitochondrial"/>
    <property type="match status" value="1"/>
</dbReference>
<dbReference type="PANTHER" id="PTHR24015">
    <property type="entry name" value="OS07G0578800 PROTEIN-RELATED"/>
    <property type="match status" value="1"/>
</dbReference>
<organism evidence="5 6">
    <name type="scientific">Carpinus fangiana</name>
    <dbReference type="NCBI Taxonomy" id="176857"/>
    <lineage>
        <taxon>Eukaryota</taxon>
        <taxon>Viridiplantae</taxon>
        <taxon>Streptophyta</taxon>
        <taxon>Embryophyta</taxon>
        <taxon>Tracheophyta</taxon>
        <taxon>Spermatophyta</taxon>
        <taxon>Magnoliopsida</taxon>
        <taxon>eudicotyledons</taxon>
        <taxon>Gunneridae</taxon>
        <taxon>Pentapetalae</taxon>
        <taxon>rosids</taxon>
        <taxon>fabids</taxon>
        <taxon>Fagales</taxon>
        <taxon>Betulaceae</taxon>
        <taxon>Carpinus</taxon>
    </lineage>
</organism>
<reference evidence="5 6" key="1">
    <citation type="submission" date="2019-06" db="EMBL/GenBank/DDBJ databases">
        <title>A chromosomal-level reference genome of Carpinus fangiana (Coryloideae, Betulaceae).</title>
        <authorList>
            <person name="Yang X."/>
            <person name="Wang Z."/>
            <person name="Zhang L."/>
            <person name="Hao G."/>
            <person name="Liu J."/>
            <person name="Yang Y."/>
        </authorList>
    </citation>
    <scope>NUCLEOTIDE SEQUENCE [LARGE SCALE GENOMIC DNA]</scope>
    <source>
        <strain evidence="5">Cfa_2016G</strain>
        <tissue evidence="5">Leaf</tissue>
    </source>
</reference>
<dbReference type="InterPro" id="IPR046848">
    <property type="entry name" value="E_motif"/>
</dbReference>
<evidence type="ECO:0000313" key="5">
    <source>
        <dbReference type="EMBL" id="KAE8021267.1"/>
    </source>
</evidence>
<feature type="repeat" description="PPR" evidence="3">
    <location>
        <begin position="355"/>
        <end position="389"/>
    </location>
</feature>
<comment type="similarity">
    <text evidence="1">Belongs to the PPR family. PCMP-H subfamily.</text>
</comment>